<feature type="non-terminal residue" evidence="1">
    <location>
        <position position="1"/>
    </location>
</feature>
<accession>A0ABD1D1Q9</accession>
<organism evidence="1 2">
    <name type="scientific">Culex pipiens pipiens</name>
    <name type="common">Northern house mosquito</name>
    <dbReference type="NCBI Taxonomy" id="38569"/>
    <lineage>
        <taxon>Eukaryota</taxon>
        <taxon>Metazoa</taxon>
        <taxon>Ecdysozoa</taxon>
        <taxon>Arthropoda</taxon>
        <taxon>Hexapoda</taxon>
        <taxon>Insecta</taxon>
        <taxon>Pterygota</taxon>
        <taxon>Neoptera</taxon>
        <taxon>Endopterygota</taxon>
        <taxon>Diptera</taxon>
        <taxon>Nematocera</taxon>
        <taxon>Culicoidea</taxon>
        <taxon>Culicidae</taxon>
        <taxon>Culicinae</taxon>
        <taxon>Culicini</taxon>
        <taxon>Culex</taxon>
        <taxon>Culex</taxon>
    </lineage>
</organism>
<dbReference type="EMBL" id="JBEHCU010008255">
    <property type="protein sequence ID" value="KAL1386052.1"/>
    <property type="molecule type" value="Genomic_DNA"/>
</dbReference>
<evidence type="ECO:0000313" key="2">
    <source>
        <dbReference type="Proteomes" id="UP001562425"/>
    </source>
</evidence>
<comment type="caution">
    <text evidence="1">The sequence shown here is derived from an EMBL/GenBank/DDBJ whole genome shotgun (WGS) entry which is preliminary data.</text>
</comment>
<evidence type="ECO:0008006" key="3">
    <source>
        <dbReference type="Google" id="ProtNLM"/>
    </source>
</evidence>
<dbReference type="Proteomes" id="UP001562425">
    <property type="component" value="Unassembled WGS sequence"/>
</dbReference>
<dbReference type="AlphaFoldDB" id="A0ABD1D1Q9"/>
<reference evidence="1 2" key="1">
    <citation type="submission" date="2024-05" db="EMBL/GenBank/DDBJ databases">
        <title>Culex pipiens pipiens assembly and annotation.</title>
        <authorList>
            <person name="Alout H."/>
            <person name="Durand T."/>
        </authorList>
    </citation>
    <scope>NUCLEOTIDE SEQUENCE [LARGE SCALE GENOMIC DNA]</scope>
    <source>
        <strain evidence="1">HA-2024</strain>
        <tissue evidence="1">Whole body</tissue>
    </source>
</reference>
<keyword evidence="2" id="KW-1185">Reference proteome</keyword>
<proteinExistence type="predicted"/>
<gene>
    <name evidence="1" type="ORF">pipiens_012894</name>
</gene>
<evidence type="ECO:0000313" key="1">
    <source>
        <dbReference type="EMBL" id="KAL1386052.1"/>
    </source>
</evidence>
<protein>
    <recommendedName>
        <fullName evidence="3">Sel1 repeat family protein</fullName>
    </recommendedName>
</protein>
<name>A0ABD1D1Q9_CULPP</name>
<sequence length="46" mass="5682">KAMDKYLAKKCDSEECDEKYKKALEWFQRAQKQAARECYYDIYDDY</sequence>